<sequence length="146" mass="16066">MTGGRRLIGRLGVPLAPPEAFDLFTPVGEREWVHGWEPRFPRGMHDDTEPGTVFETEGHGRRTTWVVVSRDRPRSISYARVTPGDRAGTVTVRVAPAAGFAEVEVEYALTALVPEAEAGLAEFAAGYAEYLGEWEQAIAECVRRRA</sequence>
<dbReference type="SUPFAM" id="SSF55961">
    <property type="entry name" value="Bet v1-like"/>
    <property type="match status" value="1"/>
</dbReference>
<evidence type="ECO:0000313" key="1">
    <source>
        <dbReference type="EMBL" id="QNE35538.1"/>
    </source>
</evidence>
<dbReference type="InterPro" id="IPR023393">
    <property type="entry name" value="START-like_dom_sf"/>
</dbReference>
<proteinExistence type="predicted"/>
<dbReference type="EMBL" id="CP043641">
    <property type="protein sequence ID" value="QNE35538.1"/>
    <property type="molecule type" value="Genomic_DNA"/>
</dbReference>
<organism evidence="1 2">
    <name type="scientific">Leifsonia shinshuensis</name>
    <dbReference type="NCBI Taxonomy" id="150026"/>
    <lineage>
        <taxon>Bacteria</taxon>
        <taxon>Bacillati</taxon>
        <taxon>Actinomycetota</taxon>
        <taxon>Actinomycetes</taxon>
        <taxon>Micrococcales</taxon>
        <taxon>Microbacteriaceae</taxon>
        <taxon>Leifsonia</taxon>
    </lineage>
</organism>
<dbReference type="Proteomes" id="UP000515511">
    <property type="component" value="Chromosome"/>
</dbReference>
<accession>A0A7G6YAM3</accession>
<name>A0A7G6YAM3_9MICO</name>
<dbReference type="KEGG" id="lse:F1C12_10625"/>
<dbReference type="RefSeq" id="WP_185275006.1">
    <property type="nucleotide sequence ID" value="NZ_CP043641.1"/>
</dbReference>
<reference evidence="2" key="1">
    <citation type="submission" date="2019-09" db="EMBL/GenBank/DDBJ databases">
        <title>Antimicrobial potential of Antarctic Bacteria.</title>
        <authorList>
            <person name="Benaud N."/>
            <person name="Edwards R.J."/>
            <person name="Ferrari B.C."/>
        </authorList>
    </citation>
    <scope>NUCLEOTIDE SEQUENCE [LARGE SCALE GENOMIC DNA]</scope>
    <source>
        <strain evidence="2">INR9</strain>
    </source>
</reference>
<protein>
    <submittedName>
        <fullName evidence="1">SRPBCC family protein</fullName>
    </submittedName>
</protein>
<dbReference type="AlphaFoldDB" id="A0A7G6YAM3"/>
<dbReference type="Gene3D" id="3.30.530.20">
    <property type="match status" value="1"/>
</dbReference>
<evidence type="ECO:0000313" key="2">
    <source>
        <dbReference type="Proteomes" id="UP000515511"/>
    </source>
</evidence>
<gene>
    <name evidence="1" type="ORF">F1C12_10625</name>
</gene>